<comment type="caution">
    <text evidence="1">The sequence shown here is derived from an EMBL/GenBank/DDBJ whole genome shotgun (WGS) entry which is preliminary data.</text>
</comment>
<organism evidence="1 2">
    <name type="scientific">Pocillopora damicornis</name>
    <name type="common">Cauliflower coral</name>
    <name type="synonym">Millepora damicornis</name>
    <dbReference type="NCBI Taxonomy" id="46731"/>
    <lineage>
        <taxon>Eukaryota</taxon>
        <taxon>Metazoa</taxon>
        <taxon>Cnidaria</taxon>
        <taxon>Anthozoa</taxon>
        <taxon>Hexacorallia</taxon>
        <taxon>Scleractinia</taxon>
        <taxon>Astrocoeniina</taxon>
        <taxon>Pocilloporidae</taxon>
        <taxon>Pocillopora</taxon>
    </lineage>
</organism>
<accession>A0A3M6V0V6</accession>
<proteinExistence type="predicted"/>
<dbReference type="AlphaFoldDB" id="A0A3M6V0V6"/>
<dbReference type="EMBL" id="RCHS01000309">
    <property type="protein sequence ID" value="RMX59527.1"/>
    <property type="molecule type" value="Genomic_DNA"/>
</dbReference>
<keyword evidence="2" id="KW-1185">Reference proteome</keyword>
<evidence type="ECO:0000313" key="2">
    <source>
        <dbReference type="Proteomes" id="UP000275408"/>
    </source>
</evidence>
<evidence type="ECO:0008006" key="3">
    <source>
        <dbReference type="Google" id="ProtNLM"/>
    </source>
</evidence>
<name>A0A3M6V0V6_POCDA</name>
<gene>
    <name evidence="1" type="ORF">pdam_00003674</name>
</gene>
<evidence type="ECO:0000313" key="1">
    <source>
        <dbReference type="EMBL" id="RMX59527.1"/>
    </source>
</evidence>
<reference evidence="1 2" key="1">
    <citation type="journal article" date="2018" name="Sci. Rep.">
        <title>Comparative analysis of the Pocillopora damicornis genome highlights role of immune system in coral evolution.</title>
        <authorList>
            <person name="Cunning R."/>
            <person name="Bay R.A."/>
            <person name="Gillette P."/>
            <person name="Baker A.C."/>
            <person name="Traylor-Knowles N."/>
        </authorList>
    </citation>
    <scope>NUCLEOTIDE SEQUENCE [LARGE SCALE GENOMIC DNA]</scope>
    <source>
        <strain evidence="1">RSMAS</strain>
        <tissue evidence="1">Whole animal</tissue>
    </source>
</reference>
<sequence>MKPRGGNADSFLCSRMFEEMLPERRWDKSVLFLISDREPGKKCLHAIRRDEGKHFKVSENTKICSQHFRKGDIRNVSRGKIATQGKGASVKKLRTDSFE</sequence>
<dbReference type="Proteomes" id="UP000275408">
    <property type="component" value="Unassembled WGS sequence"/>
</dbReference>
<protein>
    <recommendedName>
        <fullName evidence="3">THAP-type domain-containing protein</fullName>
    </recommendedName>
</protein>